<evidence type="ECO:0000313" key="3">
    <source>
        <dbReference type="Proteomes" id="UP000265520"/>
    </source>
</evidence>
<protein>
    <submittedName>
        <fullName evidence="2">Uncharacterized protein</fullName>
    </submittedName>
</protein>
<evidence type="ECO:0000256" key="1">
    <source>
        <dbReference type="SAM" id="MobiDB-lite"/>
    </source>
</evidence>
<name>A0A392W619_9FABA</name>
<feature type="compositionally biased region" description="Basic and acidic residues" evidence="1">
    <location>
        <begin position="22"/>
        <end position="32"/>
    </location>
</feature>
<dbReference type="Proteomes" id="UP000265520">
    <property type="component" value="Unassembled WGS sequence"/>
</dbReference>
<comment type="caution">
    <text evidence="2">The sequence shown here is derived from an EMBL/GenBank/DDBJ whole genome shotgun (WGS) entry which is preliminary data.</text>
</comment>
<sequence length="32" mass="3332">MEIDSSGELFGNGDDNWSSDVGEAKNSKDGGN</sequence>
<feature type="region of interest" description="Disordered" evidence="1">
    <location>
        <begin position="1"/>
        <end position="32"/>
    </location>
</feature>
<feature type="non-terminal residue" evidence="2">
    <location>
        <position position="32"/>
    </location>
</feature>
<dbReference type="EMBL" id="LXQA011361832">
    <property type="protein sequence ID" value="MCI94631.1"/>
    <property type="molecule type" value="Genomic_DNA"/>
</dbReference>
<dbReference type="AlphaFoldDB" id="A0A392W619"/>
<proteinExistence type="predicted"/>
<reference evidence="2 3" key="1">
    <citation type="journal article" date="2018" name="Front. Plant Sci.">
        <title>Red Clover (Trifolium pratense) and Zigzag Clover (T. medium) - A Picture of Genomic Similarities and Differences.</title>
        <authorList>
            <person name="Dluhosova J."/>
            <person name="Istvanek J."/>
            <person name="Nedelnik J."/>
            <person name="Repkova J."/>
        </authorList>
    </citation>
    <scope>NUCLEOTIDE SEQUENCE [LARGE SCALE GENOMIC DNA]</scope>
    <source>
        <strain evidence="3">cv. 10/8</strain>
        <tissue evidence="2">Leaf</tissue>
    </source>
</reference>
<accession>A0A392W619</accession>
<organism evidence="2 3">
    <name type="scientific">Trifolium medium</name>
    <dbReference type="NCBI Taxonomy" id="97028"/>
    <lineage>
        <taxon>Eukaryota</taxon>
        <taxon>Viridiplantae</taxon>
        <taxon>Streptophyta</taxon>
        <taxon>Embryophyta</taxon>
        <taxon>Tracheophyta</taxon>
        <taxon>Spermatophyta</taxon>
        <taxon>Magnoliopsida</taxon>
        <taxon>eudicotyledons</taxon>
        <taxon>Gunneridae</taxon>
        <taxon>Pentapetalae</taxon>
        <taxon>rosids</taxon>
        <taxon>fabids</taxon>
        <taxon>Fabales</taxon>
        <taxon>Fabaceae</taxon>
        <taxon>Papilionoideae</taxon>
        <taxon>50 kb inversion clade</taxon>
        <taxon>NPAAA clade</taxon>
        <taxon>Hologalegina</taxon>
        <taxon>IRL clade</taxon>
        <taxon>Trifolieae</taxon>
        <taxon>Trifolium</taxon>
    </lineage>
</organism>
<keyword evidence="3" id="KW-1185">Reference proteome</keyword>
<evidence type="ECO:0000313" key="2">
    <source>
        <dbReference type="EMBL" id="MCI94631.1"/>
    </source>
</evidence>